<dbReference type="CDD" id="cd03884">
    <property type="entry name" value="M20_bAS"/>
    <property type="match status" value="1"/>
</dbReference>
<evidence type="ECO:0000256" key="1">
    <source>
        <dbReference type="ARBA" id="ARBA00006153"/>
    </source>
</evidence>
<dbReference type="Gene3D" id="3.40.630.10">
    <property type="entry name" value="Zn peptidases"/>
    <property type="match status" value="1"/>
</dbReference>
<dbReference type="RefSeq" id="WP_380776716.1">
    <property type="nucleotide sequence ID" value="NZ_JBHUEO010000121.1"/>
</dbReference>
<comment type="similarity">
    <text evidence="1">Belongs to the peptidase M20 family.</text>
</comment>
<dbReference type="InterPro" id="IPR002933">
    <property type="entry name" value="Peptidase_M20"/>
</dbReference>
<gene>
    <name evidence="4" type="ORF">ACFSCZ_19580</name>
</gene>
<dbReference type="SUPFAM" id="SSF55031">
    <property type="entry name" value="Bacterial exopeptidase dimerisation domain"/>
    <property type="match status" value="1"/>
</dbReference>
<dbReference type="PANTHER" id="PTHR32494:SF5">
    <property type="entry name" value="ALLANTOATE AMIDOHYDROLASE"/>
    <property type="match status" value="1"/>
</dbReference>
<accession>A0ABW4KL51</accession>
<reference evidence="5" key="1">
    <citation type="journal article" date="2019" name="Int. J. Syst. Evol. Microbiol.">
        <title>The Global Catalogue of Microorganisms (GCM) 10K type strain sequencing project: providing services to taxonomists for standard genome sequencing and annotation.</title>
        <authorList>
            <consortium name="The Broad Institute Genomics Platform"/>
            <consortium name="The Broad Institute Genome Sequencing Center for Infectious Disease"/>
            <person name="Wu L."/>
            <person name="Ma J."/>
        </authorList>
    </citation>
    <scope>NUCLEOTIDE SEQUENCE [LARGE SCALE GENOMIC DNA]</scope>
    <source>
        <strain evidence="5">CGMCC 1.12295</strain>
    </source>
</reference>
<dbReference type="Pfam" id="PF07687">
    <property type="entry name" value="M20_dimer"/>
    <property type="match status" value="1"/>
</dbReference>
<keyword evidence="2" id="KW-0378">Hydrolase</keyword>
<dbReference type="InterPro" id="IPR010158">
    <property type="entry name" value="Amidase_Cbmase"/>
</dbReference>
<sequence length="408" mass="45559">MTLKINEARFLSYMAKSSSIGATENNGLNRLTLTEVDKEMRDLYIELLKEAKLEVRIDDFGNIYGRREGKIKNAPVIAFGSHLDTQPCGGRFDGILGVIAGLEVMQTLNDHEIITDYPLELINFTNEEGARFNPPMLGSGGITGNLTKDFIYDVKDSDHVRFEDALTAIGYKGQEANRLKEAKSFVELHIEQGPILDNENIDIGIVQGIQGLTRVNVKVKGVTNHAGGARMKDRKDALLAAAYMMIAANKMTEEIEGLRVTVGKIDNFPNVINVIPGLVEFVIDMRHDRDEVRHQAVQLIEERLYELATEHNVSCEVHRGWEYNMVPFDPSVIQKIREAVNDLNYSAMDLYSGPGHDAKYMSTYTPTAMIFVKSVDGVSHNENEWTEDEDLIKGANVLLNTVLGLAQK</sequence>
<dbReference type="SUPFAM" id="SSF53187">
    <property type="entry name" value="Zn-dependent exopeptidases"/>
    <property type="match status" value="1"/>
</dbReference>
<dbReference type="InterPro" id="IPR036264">
    <property type="entry name" value="Bact_exopeptidase_dim_dom"/>
</dbReference>
<dbReference type="Gene3D" id="3.30.70.360">
    <property type="match status" value="1"/>
</dbReference>
<dbReference type="EMBL" id="JBHUEO010000121">
    <property type="protein sequence ID" value="MFD1708869.1"/>
    <property type="molecule type" value="Genomic_DNA"/>
</dbReference>
<dbReference type="Proteomes" id="UP001597301">
    <property type="component" value="Unassembled WGS sequence"/>
</dbReference>
<evidence type="ECO:0000313" key="4">
    <source>
        <dbReference type="EMBL" id="MFD1708869.1"/>
    </source>
</evidence>
<evidence type="ECO:0000259" key="3">
    <source>
        <dbReference type="Pfam" id="PF07687"/>
    </source>
</evidence>
<dbReference type="PANTHER" id="PTHR32494">
    <property type="entry name" value="ALLANTOATE DEIMINASE-RELATED"/>
    <property type="match status" value="1"/>
</dbReference>
<dbReference type="NCBIfam" id="NF006771">
    <property type="entry name" value="PRK09290.1-5"/>
    <property type="match status" value="1"/>
</dbReference>
<name>A0ABW4KL51_9BACI</name>
<keyword evidence="5" id="KW-1185">Reference proteome</keyword>
<comment type="caution">
    <text evidence="4">The sequence shown here is derived from an EMBL/GenBank/DDBJ whole genome shotgun (WGS) entry which is preliminary data.</text>
</comment>
<feature type="domain" description="Peptidase M20 dimerisation" evidence="3">
    <location>
        <begin position="208"/>
        <end position="308"/>
    </location>
</feature>
<evidence type="ECO:0000256" key="2">
    <source>
        <dbReference type="ARBA" id="ARBA00022801"/>
    </source>
</evidence>
<dbReference type="NCBIfam" id="TIGR01879">
    <property type="entry name" value="hydantase"/>
    <property type="match status" value="1"/>
</dbReference>
<dbReference type="PIRSF" id="PIRSF001235">
    <property type="entry name" value="Amidase_carbamoylase"/>
    <property type="match status" value="1"/>
</dbReference>
<dbReference type="Pfam" id="PF01546">
    <property type="entry name" value="Peptidase_M20"/>
    <property type="match status" value="1"/>
</dbReference>
<evidence type="ECO:0000313" key="5">
    <source>
        <dbReference type="Proteomes" id="UP001597301"/>
    </source>
</evidence>
<organism evidence="4 5">
    <name type="scientific">Siminovitchia sediminis</name>
    <dbReference type="NCBI Taxonomy" id="1274353"/>
    <lineage>
        <taxon>Bacteria</taxon>
        <taxon>Bacillati</taxon>
        <taxon>Bacillota</taxon>
        <taxon>Bacilli</taxon>
        <taxon>Bacillales</taxon>
        <taxon>Bacillaceae</taxon>
        <taxon>Siminovitchia</taxon>
    </lineage>
</organism>
<dbReference type="InterPro" id="IPR011650">
    <property type="entry name" value="Peptidase_M20_dimer"/>
</dbReference>
<proteinExistence type="inferred from homology"/>
<protein>
    <submittedName>
        <fullName evidence="4">M20 family metallo-hydrolase</fullName>
    </submittedName>
</protein>